<dbReference type="GeneID" id="73467217"/>
<sequence>MIDSFSLRQFVTAIGKVSDFELDSKKSEQTSLLFKLIDTNNQLLEEINQLQSQDHITHDMQEDLDLYRETILENKQVLLDQIARIQAINDELVTRGIMNRDSKLREEQKLLDDIAEKDAENKARQGEQEEEGVYL</sequence>
<feature type="region of interest" description="Disordered" evidence="1">
    <location>
        <begin position="114"/>
        <end position="135"/>
    </location>
</feature>
<feature type="compositionally biased region" description="Basic and acidic residues" evidence="1">
    <location>
        <begin position="114"/>
        <end position="127"/>
    </location>
</feature>
<dbReference type="AlphaFoldDB" id="A0A8J5US12"/>
<dbReference type="OrthoDB" id="548474at2759"/>
<name>A0A8J5US12_9ASCO</name>
<reference evidence="2 3" key="1">
    <citation type="journal article" date="2021" name="DNA Res.">
        <title>Genome analysis of Candida subhashii reveals its hybrid nature and dual mitochondrial genome conformations.</title>
        <authorList>
            <person name="Mixao V."/>
            <person name="Hegedusova E."/>
            <person name="Saus E."/>
            <person name="Pryszcz L.P."/>
            <person name="Cillingova A."/>
            <person name="Nosek J."/>
            <person name="Gabaldon T."/>
        </authorList>
    </citation>
    <scope>NUCLEOTIDE SEQUENCE [LARGE SCALE GENOMIC DNA]</scope>
    <source>
        <strain evidence="2 3">CBS 10753</strain>
    </source>
</reference>
<dbReference type="Proteomes" id="UP000694255">
    <property type="component" value="Unassembled WGS sequence"/>
</dbReference>
<dbReference type="EMBL" id="JAGSYN010000044">
    <property type="protein sequence ID" value="KAG7665986.1"/>
    <property type="molecule type" value="Genomic_DNA"/>
</dbReference>
<evidence type="ECO:0000256" key="1">
    <source>
        <dbReference type="SAM" id="MobiDB-lite"/>
    </source>
</evidence>
<organism evidence="2 3">
    <name type="scientific">[Candida] subhashii</name>
    <dbReference type="NCBI Taxonomy" id="561895"/>
    <lineage>
        <taxon>Eukaryota</taxon>
        <taxon>Fungi</taxon>
        <taxon>Dikarya</taxon>
        <taxon>Ascomycota</taxon>
        <taxon>Saccharomycotina</taxon>
        <taxon>Pichiomycetes</taxon>
        <taxon>Debaryomycetaceae</taxon>
        <taxon>Spathaspora</taxon>
    </lineage>
</organism>
<evidence type="ECO:0000313" key="2">
    <source>
        <dbReference type="EMBL" id="KAG7665986.1"/>
    </source>
</evidence>
<dbReference type="RefSeq" id="XP_049266218.1">
    <property type="nucleotide sequence ID" value="XM_049408116.1"/>
</dbReference>
<protein>
    <submittedName>
        <fullName evidence="2">Uncharacterized protein</fullName>
    </submittedName>
</protein>
<proteinExistence type="predicted"/>
<gene>
    <name evidence="2" type="ORF">J8A68_000416</name>
</gene>
<comment type="caution">
    <text evidence="2">The sequence shown here is derived from an EMBL/GenBank/DDBJ whole genome shotgun (WGS) entry which is preliminary data.</text>
</comment>
<accession>A0A8J5US12</accession>
<evidence type="ECO:0000313" key="3">
    <source>
        <dbReference type="Proteomes" id="UP000694255"/>
    </source>
</evidence>
<keyword evidence="3" id="KW-1185">Reference proteome</keyword>